<evidence type="ECO:0000256" key="1">
    <source>
        <dbReference type="SAM" id="MobiDB-lite"/>
    </source>
</evidence>
<feature type="region of interest" description="Disordered" evidence="1">
    <location>
        <begin position="71"/>
        <end position="108"/>
    </location>
</feature>
<protein>
    <submittedName>
        <fullName evidence="2">Uncharacterized protein</fullName>
    </submittedName>
</protein>
<sequence>MTEHTCVLCPALRPHDAPRLTDHLLVCEGCPARLDRLLVAVAELHERLRAPEQAPVNDRWYAVVDQQGRMTGERRRADPLSALGGAGPVRAAGQDAPVSGSRERSTPAPLHTIDLTAPARGGAVRDSFVPALTVRQEQVLVRRTVWVDGAPQARDEWESRTRRLPVVNAAGELVLVPAGDQVGRVSVASVLRSWCRDVRDTLWRGSPLPDDDVASMVSWLRDRLQPLVERFPAVADLAGEVRSLAGALRAALGEHDPRPLPVLGVPCQRCDVRSQIVVLPDGYRECAGELGCGKLYSASEWREWMGSDEVGRLLPGGRPGDGRISG</sequence>
<keyword evidence="3" id="KW-1185">Reference proteome</keyword>
<dbReference type="Proteomes" id="UP000295626">
    <property type="component" value="Unassembled WGS sequence"/>
</dbReference>
<dbReference type="EMBL" id="SMKE01000084">
    <property type="protein sequence ID" value="TDC00785.1"/>
    <property type="molecule type" value="Genomic_DNA"/>
</dbReference>
<gene>
    <name evidence="2" type="ORF">E1091_04230</name>
</gene>
<accession>A0ABY2DK28</accession>
<reference evidence="2 3" key="1">
    <citation type="submission" date="2019-02" db="EMBL/GenBank/DDBJ databases">
        <title>Draft genome sequences of novel Actinobacteria.</title>
        <authorList>
            <person name="Sahin N."/>
            <person name="Ay H."/>
            <person name="Saygin H."/>
        </authorList>
    </citation>
    <scope>NUCLEOTIDE SEQUENCE [LARGE SCALE GENOMIC DNA]</scope>
    <source>
        <strain evidence="2 3">JCM 30529</strain>
    </source>
</reference>
<organism evidence="2 3">
    <name type="scientific">Micromonospora fluostatini</name>
    <dbReference type="NCBI Taxonomy" id="1629071"/>
    <lineage>
        <taxon>Bacteria</taxon>
        <taxon>Bacillati</taxon>
        <taxon>Actinomycetota</taxon>
        <taxon>Actinomycetes</taxon>
        <taxon>Micromonosporales</taxon>
        <taxon>Micromonosporaceae</taxon>
        <taxon>Micromonospora</taxon>
    </lineage>
</organism>
<proteinExistence type="predicted"/>
<comment type="caution">
    <text evidence="2">The sequence shown here is derived from an EMBL/GenBank/DDBJ whole genome shotgun (WGS) entry which is preliminary data.</text>
</comment>
<name>A0ABY2DK28_9ACTN</name>
<evidence type="ECO:0000313" key="2">
    <source>
        <dbReference type="EMBL" id="TDC00785.1"/>
    </source>
</evidence>
<evidence type="ECO:0000313" key="3">
    <source>
        <dbReference type="Proteomes" id="UP000295626"/>
    </source>
</evidence>